<evidence type="ECO:0000313" key="2">
    <source>
        <dbReference type="EMBL" id="EEQ40785.1"/>
    </source>
</evidence>
<organism evidence="2 3">
    <name type="scientific">Clavispora lusitaniae (strain ATCC 42720)</name>
    <name type="common">Yeast</name>
    <name type="synonym">Candida lusitaniae</name>
    <dbReference type="NCBI Taxonomy" id="306902"/>
    <lineage>
        <taxon>Eukaryota</taxon>
        <taxon>Fungi</taxon>
        <taxon>Dikarya</taxon>
        <taxon>Ascomycota</taxon>
        <taxon>Saccharomycotina</taxon>
        <taxon>Pichiomycetes</taxon>
        <taxon>Metschnikowiaceae</taxon>
        <taxon>Clavispora</taxon>
    </lineage>
</organism>
<dbReference type="InParanoid" id="C4Y9M4"/>
<name>C4Y9M4_CLAL4</name>
<sequence length="155" mass="16654">MMATSRSTARVSASKPRRKGPTTGGAVFSSPEEACAPRPARESNVRRWSSAAGTPNMEQAKRLAATATTRVGTERKKRSYKDNSQKKRPTAATAETVRCGSSAWAGREYLQGVSWSSTPESAMAICKQSSKDGCESSHSSVDKMWNSICKNISSS</sequence>
<dbReference type="KEGG" id="clu:CLUG_04914"/>
<dbReference type="AlphaFoldDB" id="C4Y9M4"/>
<proteinExistence type="predicted"/>
<evidence type="ECO:0000256" key="1">
    <source>
        <dbReference type="SAM" id="MobiDB-lite"/>
    </source>
</evidence>
<feature type="compositionally biased region" description="Low complexity" evidence="1">
    <location>
        <begin position="1"/>
        <end position="14"/>
    </location>
</feature>
<protein>
    <submittedName>
        <fullName evidence="2">Uncharacterized protein</fullName>
    </submittedName>
</protein>
<gene>
    <name evidence="2" type="ORF">CLUG_04914</name>
</gene>
<dbReference type="Proteomes" id="UP000007703">
    <property type="component" value="Unassembled WGS sequence"/>
</dbReference>
<accession>C4Y9M4</accession>
<evidence type="ECO:0000313" key="3">
    <source>
        <dbReference type="Proteomes" id="UP000007703"/>
    </source>
</evidence>
<dbReference type="HOGENOM" id="CLU_1695301_0_0_1"/>
<feature type="region of interest" description="Disordered" evidence="1">
    <location>
        <begin position="1"/>
        <end position="95"/>
    </location>
</feature>
<dbReference type="VEuPathDB" id="FungiDB:CLUG_04914"/>
<dbReference type="EMBL" id="CH408081">
    <property type="protein sequence ID" value="EEQ40785.1"/>
    <property type="molecule type" value="Genomic_DNA"/>
</dbReference>
<reference evidence="2 3" key="1">
    <citation type="journal article" date="2009" name="Nature">
        <title>Evolution of pathogenicity and sexual reproduction in eight Candida genomes.</title>
        <authorList>
            <person name="Butler G."/>
            <person name="Rasmussen M.D."/>
            <person name="Lin M.F."/>
            <person name="Santos M.A."/>
            <person name="Sakthikumar S."/>
            <person name="Munro C.A."/>
            <person name="Rheinbay E."/>
            <person name="Grabherr M."/>
            <person name="Forche A."/>
            <person name="Reedy J.L."/>
            <person name="Agrafioti I."/>
            <person name="Arnaud M.B."/>
            <person name="Bates S."/>
            <person name="Brown A.J."/>
            <person name="Brunke S."/>
            <person name="Costanzo M.C."/>
            <person name="Fitzpatrick D.A."/>
            <person name="de Groot P.W."/>
            <person name="Harris D."/>
            <person name="Hoyer L.L."/>
            <person name="Hube B."/>
            <person name="Klis F.M."/>
            <person name="Kodira C."/>
            <person name="Lennard N."/>
            <person name="Logue M.E."/>
            <person name="Martin R."/>
            <person name="Neiman A.M."/>
            <person name="Nikolaou E."/>
            <person name="Quail M.A."/>
            <person name="Quinn J."/>
            <person name="Santos M.C."/>
            <person name="Schmitzberger F.F."/>
            <person name="Sherlock G."/>
            <person name="Shah P."/>
            <person name="Silverstein K.A."/>
            <person name="Skrzypek M.S."/>
            <person name="Soll D."/>
            <person name="Staggs R."/>
            <person name="Stansfield I."/>
            <person name="Stumpf M.P."/>
            <person name="Sudbery P.E."/>
            <person name="Srikantha T."/>
            <person name="Zeng Q."/>
            <person name="Berman J."/>
            <person name="Berriman M."/>
            <person name="Heitman J."/>
            <person name="Gow N.A."/>
            <person name="Lorenz M.C."/>
            <person name="Birren B.W."/>
            <person name="Kellis M."/>
            <person name="Cuomo C.A."/>
        </authorList>
    </citation>
    <scope>NUCLEOTIDE SEQUENCE [LARGE SCALE GENOMIC DNA]</scope>
    <source>
        <strain evidence="2 3">ATCC 42720</strain>
    </source>
</reference>